<dbReference type="PANTHER" id="PTHR47371:SF3">
    <property type="entry name" value="PHOSPHOGLYCEROL TRANSFERASE I"/>
    <property type="match status" value="1"/>
</dbReference>
<keyword evidence="8" id="KW-0378">Hydrolase</keyword>
<evidence type="ECO:0000313" key="9">
    <source>
        <dbReference type="Proteomes" id="UP000702952"/>
    </source>
</evidence>
<evidence type="ECO:0000256" key="6">
    <source>
        <dbReference type="SAM" id="Phobius"/>
    </source>
</evidence>
<keyword evidence="3 6" id="KW-0812">Transmembrane</keyword>
<feature type="transmembrane region" description="Helical" evidence="6">
    <location>
        <begin position="60"/>
        <end position="78"/>
    </location>
</feature>
<dbReference type="PANTHER" id="PTHR47371">
    <property type="entry name" value="LIPOTEICHOIC ACID SYNTHASE"/>
    <property type="match status" value="1"/>
</dbReference>
<keyword evidence="4 6" id="KW-1133">Transmembrane helix</keyword>
<evidence type="ECO:0000313" key="8">
    <source>
        <dbReference type="EMBL" id="NTC27795.1"/>
    </source>
</evidence>
<feature type="transmembrane region" description="Helical" evidence="6">
    <location>
        <begin position="20"/>
        <end position="39"/>
    </location>
</feature>
<dbReference type="InterPro" id="IPR017850">
    <property type="entry name" value="Alkaline_phosphatase_core_sf"/>
</dbReference>
<dbReference type="GO" id="GO:0016787">
    <property type="term" value="F:hydrolase activity"/>
    <property type="evidence" value="ECO:0007669"/>
    <property type="project" value="UniProtKB-KW"/>
</dbReference>
<dbReference type="Pfam" id="PF00884">
    <property type="entry name" value="Sulfatase"/>
    <property type="match status" value="1"/>
</dbReference>
<feature type="transmembrane region" description="Helical" evidence="6">
    <location>
        <begin position="84"/>
        <end position="105"/>
    </location>
</feature>
<comment type="caution">
    <text evidence="8">The sequence shown here is derived from an EMBL/GenBank/DDBJ whole genome shotgun (WGS) entry which is preliminary data.</text>
</comment>
<dbReference type="Gene3D" id="3.40.720.10">
    <property type="entry name" value="Alkaline Phosphatase, subunit A"/>
    <property type="match status" value="1"/>
</dbReference>
<dbReference type="InterPro" id="IPR000917">
    <property type="entry name" value="Sulfatase_N"/>
</dbReference>
<protein>
    <submittedName>
        <fullName evidence="8">Sulfatase-like hydrolase/transferase</fullName>
    </submittedName>
</protein>
<feature type="transmembrane region" description="Helical" evidence="6">
    <location>
        <begin position="165"/>
        <end position="184"/>
    </location>
</feature>
<sequence>MELLLFDISFHEDQPVSLTAVSFVVAAMIVYLTDPFAMPKRVRQENRLQHSPQRIVVEQLARLPIIMFVYSIFFAISWRPFYSGLGTVSFFVIFTGISRAKYIFIREPLVFSDIALVVDVFKYKSIFYATNFNVLFWIMALSYVFGVSALFMIAEPSIIPSHHTWLWILVGVLVPSLCILMLFVKPIGHVAALVAQWLLRTLNVKSNTTRFGTFTSVSYHFMMWLGMRREAIIEELAKGLQSVIHDFLGEPSRESPLVIFWQSESFMDLRNIGCDDLNLPTIDVLKERAAQWGRLISVFEGGYTLRTEFAVLSGLQPDDVHADASYPYLRASHYADIVWPNKLRKVGWYTHFIHPYDRTFFLRHKAMPIFGFGEMTMLDDFDHVPARDGAYVSDMRLTEKVLEIAEGLEKRQSALLFVASMANHGPWDAGRVEGMNDPIEIYKELLRKADDALARLVAELDKYDRPVWLAFYGDHAPLLKEYADPFPDPRTDYFIVPLARAKESKHVATASRIEAPWTLFETLLWHAHLYKERFK</sequence>
<keyword evidence="5 6" id="KW-0472">Membrane</keyword>
<dbReference type="Proteomes" id="UP000702952">
    <property type="component" value="Unassembled WGS sequence"/>
</dbReference>
<dbReference type="GO" id="GO:0005886">
    <property type="term" value="C:plasma membrane"/>
    <property type="evidence" value="ECO:0007669"/>
    <property type="project" value="UniProtKB-SubCell"/>
</dbReference>
<evidence type="ECO:0000259" key="7">
    <source>
        <dbReference type="Pfam" id="PF00884"/>
    </source>
</evidence>
<accession>A0AA44F2C0</accession>
<proteinExistence type="predicted"/>
<dbReference type="CDD" id="cd16015">
    <property type="entry name" value="LTA_synthase"/>
    <property type="match status" value="1"/>
</dbReference>
<dbReference type="EMBL" id="JAAMAY010000006">
    <property type="protein sequence ID" value="NTC27795.1"/>
    <property type="molecule type" value="Genomic_DNA"/>
</dbReference>
<gene>
    <name evidence="8" type="ORF">G6M46_06395</name>
</gene>
<dbReference type="InterPro" id="IPR050448">
    <property type="entry name" value="OpgB/LTA_synthase_biosynth"/>
</dbReference>
<dbReference type="RefSeq" id="WP_065660358.1">
    <property type="nucleotide sequence ID" value="NZ_CP123839.1"/>
</dbReference>
<feature type="domain" description="Sulfatase N-terminal" evidence="7">
    <location>
        <begin position="256"/>
        <end position="483"/>
    </location>
</feature>
<comment type="subcellular location">
    <subcellularLocation>
        <location evidence="1">Cell membrane</location>
        <topology evidence="1">Multi-pass membrane protein</topology>
    </subcellularLocation>
</comment>
<dbReference type="SUPFAM" id="SSF53649">
    <property type="entry name" value="Alkaline phosphatase-like"/>
    <property type="match status" value="1"/>
</dbReference>
<evidence type="ECO:0000256" key="2">
    <source>
        <dbReference type="ARBA" id="ARBA00022475"/>
    </source>
</evidence>
<name>A0AA44F2C0_AGRTU</name>
<evidence type="ECO:0000256" key="1">
    <source>
        <dbReference type="ARBA" id="ARBA00004651"/>
    </source>
</evidence>
<evidence type="ECO:0000256" key="3">
    <source>
        <dbReference type="ARBA" id="ARBA00022692"/>
    </source>
</evidence>
<evidence type="ECO:0000256" key="5">
    <source>
        <dbReference type="ARBA" id="ARBA00023136"/>
    </source>
</evidence>
<feature type="transmembrane region" description="Helical" evidence="6">
    <location>
        <begin position="126"/>
        <end position="153"/>
    </location>
</feature>
<evidence type="ECO:0000256" key="4">
    <source>
        <dbReference type="ARBA" id="ARBA00022989"/>
    </source>
</evidence>
<organism evidence="8 9">
    <name type="scientific">Agrobacterium tumefaciens</name>
    <dbReference type="NCBI Taxonomy" id="358"/>
    <lineage>
        <taxon>Bacteria</taxon>
        <taxon>Pseudomonadati</taxon>
        <taxon>Pseudomonadota</taxon>
        <taxon>Alphaproteobacteria</taxon>
        <taxon>Hyphomicrobiales</taxon>
        <taxon>Rhizobiaceae</taxon>
        <taxon>Rhizobium/Agrobacterium group</taxon>
        <taxon>Agrobacterium</taxon>
        <taxon>Agrobacterium tumefaciens complex</taxon>
    </lineage>
</organism>
<reference evidence="8" key="1">
    <citation type="journal article" date="2020" name="Science">
        <title>Unexpected conservation and global transmission of agrobacterial virulence plasmids.</title>
        <authorList>
            <person name="Weisberg A.J."/>
            <person name="Davis E.W. 2nd"/>
            <person name="Tabima J."/>
            <person name="Belcher M.S."/>
            <person name="Miller M."/>
            <person name="Kuo C.H."/>
            <person name="Loper J.E."/>
            <person name="Grunwald N.J."/>
            <person name="Putnam M.L."/>
            <person name="Chang J.H."/>
        </authorList>
    </citation>
    <scope>NUCLEOTIDE SEQUENCE</scope>
    <source>
        <strain evidence="8">17-1853-1a</strain>
    </source>
</reference>
<keyword evidence="2" id="KW-1003">Cell membrane</keyword>
<dbReference type="AlphaFoldDB" id="A0AA44F2C0"/>